<evidence type="ECO:0000313" key="1">
    <source>
        <dbReference type="EMBL" id="KAJ2981984.1"/>
    </source>
</evidence>
<dbReference type="Proteomes" id="UP001143910">
    <property type="component" value="Unassembled WGS sequence"/>
</dbReference>
<comment type="caution">
    <text evidence="1">The sequence shown here is derived from an EMBL/GenBank/DDBJ whole genome shotgun (WGS) entry which is preliminary data.</text>
</comment>
<reference evidence="1" key="1">
    <citation type="submission" date="2022-08" db="EMBL/GenBank/DDBJ databases">
        <title>Genome Sequence of Lecanicillium fungicola.</title>
        <authorList>
            <person name="Buettner E."/>
        </authorList>
    </citation>
    <scope>NUCLEOTIDE SEQUENCE</scope>
    <source>
        <strain evidence="1">Babe33</strain>
    </source>
</reference>
<organism evidence="1 2">
    <name type="scientific">Zarea fungicola</name>
    <dbReference type="NCBI Taxonomy" id="93591"/>
    <lineage>
        <taxon>Eukaryota</taxon>
        <taxon>Fungi</taxon>
        <taxon>Dikarya</taxon>
        <taxon>Ascomycota</taxon>
        <taxon>Pezizomycotina</taxon>
        <taxon>Sordariomycetes</taxon>
        <taxon>Hypocreomycetidae</taxon>
        <taxon>Hypocreales</taxon>
        <taxon>Cordycipitaceae</taxon>
        <taxon>Zarea</taxon>
    </lineage>
</organism>
<keyword evidence="2" id="KW-1185">Reference proteome</keyword>
<accession>A0ACC1NUA0</accession>
<name>A0ACC1NUA0_9HYPO</name>
<sequence>MTETEVMLSAGTAASKPFSFIVGAGAREFTIHSAIVAGLSSPLSKLVNGAFLESAAGKVNWRHVDEGTFMYFWQYAYTGNYQFNVERVSPESNADNLPQPFSFGRALATTAKDVPAFGGGSAKSDTSDAGSTTEDDAEVFSKFHPYYRKSAKKKKRKSTSPTKQELLWWRFTRLVIPVYLAPSPPSNVSDAQGTVDGCLLSHAKVYALADCYDIIKLRNLSYNKLHGCLMHMYANSSSLAQFVVLVQFCYESPVPDSLKQLVVHFATCDVERLWEDKEFQDVLEVYGDLSKGIIGSLRSRLE</sequence>
<evidence type="ECO:0000313" key="2">
    <source>
        <dbReference type="Proteomes" id="UP001143910"/>
    </source>
</evidence>
<gene>
    <name evidence="1" type="ORF">NQ176_g1682</name>
</gene>
<dbReference type="EMBL" id="JANJQO010000100">
    <property type="protein sequence ID" value="KAJ2981984.1"/>
    <property type="molecule type" value="Genomic_DNA"/>
</dbReference>
<protein>
    <submittedName>
        <fullName evidence="1">Uncharacterized protein</fullName>
    </submittedName>
</protein>
<proteinExistence type="predicted"/>